<name>A0A3G1KS22_FORW1</name>
<keyword evidence="2" id="KW-1185">Reference proteome</keyword>
<protein>
    <submittedName>
        <fullName evidence="1">Uncharacterized protein</fullName>
    </submittedName>
</protein>
<proteinExistence type="predicted"/>
<dbReference type="KEGG" id="fwa:DCMF_11125"/>
<sequence length="59" mass="7071">MSIYALKAIFLFLGKPIYPKLFTLLIPLKHLYHTNWVNGRASLLEINVSLREYWFKKFL</sequence>
<evidence type="ECO:0000313" key="1">
    <source>
        <dbReference type="EMBL" id="ATW25246.1"/>
    </source>
</evidence>
<dbReference type="AlphaFoldDB" id="A0A3G1KS22"/>
<reference evidence="1 2" key="1">
    <citation type="submission" date="2016-10" db="EMBL/GenBank/DDBJ databases">
        <title>Complete Genome Sequence of Peptococcaceae strain DCMF.</title>
        <authorList>
            <person name="Edwards R.J."/>
            <person name="Holland S.I."/>
            <person name="Deshpande N.P."/>
            <person name="Wong Y.K."/>
            <person name="Ertan H."/>
            <person name="Manefield M."/>
            <person name="Russell T.L."/>
            <person name="Lee M.J."/>
        </authorList>
    </citation>
    <scope>NUCLEOTIDE SEQUENCE [LARGE SCALE GENOMIC DNA]</scope>
    <source>
        <strain evidence="1 2">DCMF</strain>
    </source>
</reference>
<organism evidence="1 2">
    <name type="scientific">Formimonas warabiya</name>
    <dbReference type="NCBI Taxonomy" id="1761012"/>
    <lineage>
        <taxon>Bacteria</taxon>
        <taxon>Bacillati</taxon>
        <taxon>Bacillota</taxon>
        <taxon>Clostridia</taxon>
        <taxon>Eubacteriales</taxon>
        <taxon>Peptococcaceae</taxon>
        <taxon>Candidatus Formimonas</taxon>
    </lineage>
</organism>
<dbReference type="Proteomes" id="UP000323521">
    <property type="component" value="Chromosome"/>
</dbReference>
<evidence type="ECO:0000313" key="2">
    <source>
        <dbReference type="Proteomes" id="UP000323521"/>
    </source>
</evidence>
<gene>
    <name evidence="1" type="ORF">DCMF_11125</name>
</gene>
<dbReference type="EMBL" id="CP017634">
    <property type="protein sequence ID" value="ATW25246.1"/>
    <property type="molecule type" value="Genomic_DNA"/>
</dbReference>
<accession>A0A3G1KS22</accession>